<dbReference type="Gene3D" id="3.40.50.620">
    <property type="entry name" value="HUPs"/>
    <property type="match status" value="1"/>
</dbReference>
<keyword evidence="3 10" id="KW-0436">Ligase</keyword>
<name>A0A7V3UZ52_UNCW3</name>
<evidence type="ECO:0000256" key="5">
    <source>
        <dbReference type="ARBA" id="ARBA00022840"/>
    </source>
</evidence>
<dbReference type="SUPFAM" id="SSF52374">
    <property type="entry name" value="Nucleotidylyl transferase"/>
    <property type="match status" value="1"/>
</dbReference>
<dbReference type="AlphaFoldDB" id="A0A7V3UZ52"/>
<dbReference type="InterPro" id="IPR002306">
    <property type="entry name" value="Trp-tRNA-ligase"/>
</dbReference>
<dbReference type="EC" id="6.1.1.2" evidence="2 9"/>
<dbReference type="InterPro" id="IPR001412">
    <property type="entry name" value="aa-tRNA-synth_I_CS"/>
</dbReference>
<keyword evidence="7 10" id="KW-0030">Aminoacyl-tRNA synthetase</keyword>
<dbReference type="GO" id="GO:0005829">
    <property type="term" value="C:cytosol"/>
    <property type="evidence" value="ECO:0007669"/>
    <property type="project" value="TreeGrafter"/>
</dbReference>
<comment type="caution">
    <text evidence="11">The sequence shown here is derived from an EMBL/GenBank/DDBJ whole genome shotgun (WGS) entry which is preliminary data.</text>
</comment>
<keyword evidence="4 10" id="KW-0547">Nucleotide-binding</keyword>
<evidence type="ECO:0000256" key="2">
    <source>
        <dbReference type="ARBA" id="ARBA00013161"/>
    </source>
</evidence>
<evidence type="ECO:0000256" key="4">
    <source>
        <dbReference type="ARBA" id="ARBA00022741"/>
    </source>
</evidence>
<organism evidence="11">
    <name type="scientific">candidate division WOR-3 bacterium</name>
    <dbReference type="NCBI Taxonomy" id="2052148"/>
    <lineage>
        <taxon>Bacteria</taxon>
        <taxon>Bacteria division WOR-3</taxon>
    </lineage>
</organism>
<evidence type="ECO:0000256" key="3">
    <source>
        <dbReference type="ARBA" id="ARBA00022598"/>
    </source>
</evidence>
<evidence type="ECO:0000256" key="10">
    <source>
        <dbReference type="RuleBase" id="RU363036"/>
    </source>
</evidence>
<protein>
    <recommendedName>
        <fullName evidence="2 9">Tryptophan--tRNA ligase</fullName>
        <ecNumber evidence="2 9">6.1.1.2</ecNumber>
    </recommendedName>
</protein>
<dbReference type="InterPro" id="IPR002305">
    <property type="entry name" value="aa-tRNA-synth_Ic"/>
</dbReference>
<sequence length="334" mass="37583">MEKKRILTGDRPTGPLHLGHYIGSLANRVKLQSDYDTFIIIADLQALTTNFDRPERLRQDVLNVAMDNIACGVDPAQSTIFLQSMVSAIAELTVIYANLVTVQQLMHNPTIKTEAKQYNFEESMPYGFLGYPVSQAADITFCQAHLVPVGEDQAPHIELTRKIVRKFNSIYAPVLIEPEPILNPRLIGLDGNTKMSKSLGNAIYLSDPPAEVKRKVASAVTDPARIHPHDQGHPEVCVVFRYHQHFNSNEVADIEKRCRAGTIGCVPCKRRLTEVLNKFLEPFRERRASLEKNPDLVWDILKTGTARARAEGEKTMAQVRAAMKIDYFPLPRRD</sequence>
<keyword evidence="6 10" id="KW-0648">Protein biosynthesis</keyword>
<evidence type="ECO:0000313" key="11">
    <source>
        <dbReference type="EMBL" id="HGD12754.1"/>
    </source>
</evidence>
<keyword evidence="5 10" id="KW-0067">ATP-binding</keyword>
<evidence type="ECO:0000256" key="7">
    <source>
        <dbReference type="ARBA" id="ARBA00023146"/>
    </source>
</evidence>
<dbReference type="InterPro" id="IPR050203">
    <property type="entry name" value="Trp-tRNA_synthetase"/>
</dbReference>
<proteinExistence type="inferred from homology"/>
<evidence type="ECO:0000256" key="9">
    <source>
        <dbReference type="NCBIfam" id="TIGR00233"/>
    </source>
</evidence>
<comment type="catalytic activity">
    <reaction evidence="8">
        <text>tRNA(Trp) + L-tryptophan + ATP = L-tryptophyl-tRNA(Trp) + AMP + diphosphate + H(+)</text>
        <dbReference type="Rhea" id="RHEA:24080"/>
        <dbReference type="Rhea" id="RHEA-COMP:9671"/>
        <dbReference type="Rhea" id="RHEA-COMP:9705"/>
        <dbReference type="ChEBI" id="CHEBI:15378"/>
        <dbReference type="ChEBI" id="CHEBI:30616"/>
        <dbReference type="ChEBI" id="CHEBI:33019"/>
        <dbReference type="ChEBI" id="CHEBI:57912"/>
        <dbReference type="ChEBI" id="CHEBI:78442"/>
        <dbReference type="ChEBI" id="CHEBI:78535"/>
        <dbReference type="ChEBI" id="CHEBI:456215"/>
        <dbReference type="EC" id="6.1.1.2"/>
    </reaction>
</comment>
<evidence type="ECO:0000256" key="1">
    <source>
        <dbReference type="ARBA" id="ARBA00005594"/>
    </source>
</evidence>
<dbReference type="EMBL" id="DTMZ01000026">
    <property type="protein sequence ID" value="HGD12754.1"/>
    <property type="molecule type" value="Genomic_DNA"/>
</dbReference>
<dbReference type="GO" id="GO:0005524">
    <property type="term" value="F:ATP binding"/>
    <property type="evidence" value="ECO:0007669"/>
    <property type="project" value="UniProtKB-KW"/>
</dbReference>
<gene>
    <name evidence="11" type="primary">trpS</name>
    <name evidence="11" type="ORF">ENX16_01530</name>
</gene>
<dbReference type="InterPro" id="IPR014729">
    <property type="entry name" value="Rossmann-like_a/b/a_fold"/>
</dbReference>
<dbReference type="NCBIfam" id="TIGR00233">
    <property type="entry name" value="trpS"/>
    <property type="match status" value="1"/>
</dbReference>
<dbReference type="PANTHER" id="PTHR43766">
    <property type="entry name" value="TRYPTOPHAN--TRNA LIGASE, MITOCHONDRIAL"/>
    <property type="match status" value="1"/>
</dbReference>
<dbReference type="Gene3D" id="1.10.240.10">
    <property type="entry name" value="Tyrosyl-Transfer RNA Synthetase"/>
    <property type="match status" value="1"/>
</dbReference>
<dbReference type="PRINTS" id="PR01039">
    <property type="entry name" value="TRNASYNTHTRP"/>
</dbReference>
<dbReference type="CDD" id="cd00806">
    <property type="entry name" value="TrpRS_core"/>
    <property type="match status" value="1"/>
</dbReference>
<dbReference type="GO" id="GO:0006436">
    <property type="term" value="P:tryptophanyl-tRNA aminoacylation"/>
    <property type="evidence" value="ECO:0007669"/>
    <property type="project" value="UniProtKB-UniRule"/>
</dbReference>
<comment type="similarity">
    <text evidence="1 10">Belongs to the class-I aminoacyl-tRNA synthetase family.</text>
</comment>
<reference evidence="11" key="1">
    <citation type="journal article" date="2020" name="mSystems">
        <title>Genome- and Community-Level Interaction Insights into Carbon Utilization and Element Cycling Functions of Hydrothermarchaeota in Hydrothermal Sediment.</title>
        <authorList>
            <person name="Zhou Z."/>
            <person name="Liu Y."/>
            <person name="Xu W."/>
            <person name="Pan J."/>
            <person name="Luo Z.H."/>
            <person name="Li M."/>
        </authorList>
    </citation>
    <scope>NUCLEOTIDE SEQUENCE [LARGE SCALE GENOMIC DNA]</scope>
    <source>
        <strain evidence="11">SpSt-914</strain>
    </source>
</reference>
<dbReference type="GO" id="GO:0004830">
    <property type="term" value="F:tryptophan-tRNA ligase activity"/>
    <property type="evidence" value="ECO:0007669"/>
    <property type="project" value="UniProtKB-UniRule"/>
</dbReference>
<accession>A0A7V3UZ52</accession>
<dbReference type="PROSITE" id="PS00178">
    <property type="entry name" value="AA_TRNA_LIGASE_I"/>
    <property type="match status" value="1"/>
</dbReference>
<evidence type="ECO:0000256" key="6">
    <source>
        <dbReference type="ARBA" id="ARBA00022917"/>
    </source>
</evidence>
<evidence type="ECO:0000256" key="8">
    <source>
        <dbReference type="ARBA" id="ARBA00049929"/>
    </source>
</evidence>
<dbReference type="FunFam" id="1.10.240.10:FF:000005">
    <property type="entry name" value="Tryptophan--tRNA ligase"/>
    <property type="match status" value="1"/>
</dbReference>
<dbReference type="Pfam" id="PF00579">
    <property type="entry name" value="tRNA-synt_1b"/>
    <property type="match status" value="1"/>
</dbReference>
<dbReference type="PANTHER" id="PTHR43766:SF1">
    <property type="entry name" value="TRYPTOPHAN--TRNA LIGASE, MITOCHONDRIAL"/>
    <property type="match status" value="1"/>
</dbReference>